<feature type="compositionally biased region" description="Polar residues" evidence="1">
    <location>
        <begin position="82"/>
        <end position="93"/>
    </location>
</feature>
<proteinExistence type="predicted"/>
<dbReference type="EMBL" id="JAUBYV010000002">
    <property type="protein sequence ID" value="KAK2629072.1"/>
    <property type="molecule type" value="Genomic_DNA"/>
</dbReference>
<feature type="compositionally biased region" description="Low complexity" evidence="1">
    <location>
        <begin position="35"/>
        <end position="51"/>
    </location>
</feature>
<sequence length="432" mass="47774">MEPNQDDSPSYINLWLAKIHGSDPAGLHNQHDQDSTPSLSSRSNPPSSASPFILRGRSAKAKRKRRMNGDAASDASGETPRTKTTAASLSNHPVLNPTPPSSRQRSNSPARKVLSQLKLATPSLRVCQPDIRLEQPPAVRQLRSMLINKMSAEVIPYSLQPRLRASDPDQFQVLGPLFEKPTILHPASYTDSLWAVADKIYNEARRCHDNHLDESAWMKVVNNVLDSTELGEDTSMLRVHSIHTQSVDPIYLPKYISQSFAKKADLALAFSCDHPSVAAAVEPVQKANPDLCLSQMTDAYMSTVPLACCLEVKEGGGDYKEAILQLGIWCAAGLERLRGLRTLAEPNSRSDLEEELPPFLGWTIVGHDWKLHISWKDEGGNVIVLGPWRVLSAGTSSHAEILILMALIRTVKKWLEGDYWGWMCQNVLSGLK</sequence>
<reference evidence="3" key="1">
    <citation type="submission" date="2023-06" db="EMBL/GenBank/DDBJ databases">
        <title>Draft genome of Marssonina rosae.</title>
        <authorList>
            <person name="Cheng Q."/>
        </authorList>
    </citation>
    <scope>NUCLEOTIDE SEQUENCE</scope>
    <source>
        <strain evidence="3">R4</strain>
    </source>
</reference>
<feature type="region of interest" description="Disordered" evidence="1">
    <location>
        <begin position="22"/>
        <end position="111"/>
    </location>
</feature>
<name>A0AAD9WEU5_9HELO</name>
<dbReference type="AlphaFoldDB" id="A0AAD9WEU5"/>
<feature type="compositionally biased region" description="Basic residues" evidence="1">
    <location>
        <begin position="57"/>
        <end position="66"/>
    </location>
</feature>
<organism evidence="3 4">
    <name type="scientific">Diplocarpon rosae</name>
    <dbReference type="NCBI Taxonomy" id="946125"/>
    <lineage>
        <taxon>Eukaryota</taxon>
        <taxon>Fungi</taxon>
        <taxon>Dikarya</taxon>
        <taxon>Ascomycota</taxon>
        <taxon>Pezizomycotina</taxon>
        <taxon>Leotiomycetes</taxon>
        <taxon>Helotiales</taxon>
        <taxon>Drepanopezizaceae</taxon>
        <taxon>Diplocarpon</taxon>
    </lineage>
</organism>
<protein>
    <recommendedName>
        <fullName evidence="2">PD-(D/E)XK nuclease-like domain-containing protein</fullName>
    </recommendedName>
</protein>
<feature type="domain" description="PD-(D/E)XK nuclease-like" evidence="2">
    <location>
        <begin position="190"/>
        <end position="420"/>
    </location>
</feature>
<evidence type="ECO:0000259" key="2">
    <source>
        <dbReference type="Pfam" id="PF20516"/>
    </source>
</evidence>
<comment type="caution">
    <text evidence="3">The sequence shown here is derived from an EMBL/GenBank/DDBJ whole genome shotgun (WGS) entry which is preliminary data.</text>
</comment>
<gene>
    <name evidence="3" type="ORF">QTJ16_002175</name>
</gene>
<dbReference type="Pfam" id="PF20516">
    <property type="entry name" value="PDDEXK_12"/>
    <property type="match status" value="1"/>
</dbReference>
<keyword evidence="4" id="KW-1185">Reference proteome</keyword>
<evidence type="ECO:0000256" key="1">
    <source>
        <dbReference type="SAM" id="MobiDB-lite"/>
    </source>
</evidence>
<evidence type="ECO:0000313" key="3">
    <source>
        <dbReference type="EMBL" id="KAK2629072.1"/>
    </source>
</evidence>
<dbReference type="InterPro" id="IPR046797">
    <property type="entry name" value="PDDEXK_12"/>
</dbReference>
<evidence type="ECO:0000313" key="4">
    <source>
        <dbReference type="Proteomes" id="UP001285354"/>
    </source>
</evidence>
<dbReference type="Proteomes" id="UP001285354">
    <property type="component" value="Unassembled WGS sequence"/>
</dbReference>
<accession>A0AAD9WEU5</accession>